<protein>
    <submittedName>
        <fullName evidence="2">Uncharacterized protein</fullName>
    </submittedName>
</protein>
<dbReference type="Proteomes" id="UP000256964">
    <property type="component" value="Unassembled WGS sequence"/>
</dbReference>
<name>A0A371CNV8_9APHY</name>
<sequence>MYAAHARAESRSGRGTTPRTSMNSPCDFARLQSRRVFIPPPATFVHSVWSGREVVSPGLQRRVYREDEHHACRKDNVNLDTHMSPSSSSAVGVRSVVVPVLPVGIGTRLHGPSASRHVRDCFPKQVHRVSVYLDLSSAKRLLTGTYLVHASAPWPVLCKFHARDCASARTCSTSFSTVCWTCYTPDRATVVYGGLFLNGNFARELAGCFVAGVGALSQ</sequence>
<proteinExistence type="predicted"/>
<evidence type="ECO:0000313" key="2">
    <source>
        <dbReference type="EMBL" id="RDX41907.1"/>
    </source>
</evidence>
<accession>A0A371CNV8</accession>
<reference evidence="2 3" key="1">
    <citation type="journal article" date="2018" name="Biotechnol. Biofuels">
        <title>Integrative visual omics of the white-rot fungus Polyporus brumalis exposes the biotechnological potential of its oxidative enzymes for delignifying raw plant biomass.</title>
        <authorList>
            <person name="Miyauchi S."/>
            <person name="Rancon A."/>
            <person name="Drula E."/>
            <person name="Hage H."/>
            <person name="Chaduli D."/>
            <person name="Favel A."/>
            <person name="Grisel S."/>
            <person name="Henrissat B."/>
            <person name="Herpoel-Gimbert I."/>
            <person name="Ruiz-Duenas F.J."/>
            <person name="Chevret D."/>
            <person name="Hainaut M."/>
            <person name="Lin J."/>
            <person name="Wang M."/>
            <person name="Pangilinan J."/>
            <person name="Lipzen A."/>
            <person name="Lesage-Meessen L."/>
            <person name="Navarro D."/>
            <person name="Riley R."/>
            <person name="Grigoriev I.V."/>
            <person name="Zhou S."/>
            <person name="Raouche S."/>
            <person name="Rosso M.N."/>
        </authorList>
    </citation>
    <scope>NUCLEOTIDE SEQUENCE [LARGE SCALE GENOMIC DNA]</scope>
    <source>
        <strain evidence="2 3">BRFM 1820</strain>
    </source>
</reference>
<dbReference type="AlphaFoldDB" id="A0A371CNV8"/>
<evidence type="ECO:0000256" key="1">
    <source>
        <dbReference type="SAM" id="MobiDB-lite"/>
    </source>
</evidence>
<evidence type="ECO:0000313" key="3">
    <source>
        <dbReference type="Proteomes" id="UP000256964"/>
    </source>
</evidence>
<feature type="compositionally biased region" description="Basic and acidic residues" evidence="1">
    <location>
        <begin position="1"/>
        <end position="12"/>
    </location>
</feature>
<gene>
    <name evidence="2" type="ORF">OH76DRAFT_174481</name>
</gene>
<organism evidence="2 3">
    <name type="scientific">Lentinus brumalis</name>
    <dbReference type="NCBI Taxonomy" id="2498619"/>
    <lineage>
        <taxon>Eukaryota</taxon>
        <taxon>Fungi</taxon>
        <taxon>Dikarya</taxon>
        <taxon>Basidiomycota</taxon>
        <taxon>Agaricomycotina</taxon>
        <taxon>Agaricomycetes</taxon>
        <taxon>Polyporales</taxon>
        <taxon>Polyporaceae</taxon>
        <taxon>Lentinus</taxon>
    </lineage>
</organism>
<feature type="region of interest" description="Disordered" evidence="1">
    <location>
        <begin position="1"/>
        <end position="25"/>
    </location>
</feature>
<keyword evidence="3" id="KW-1185">Reference proteome</keyword>
<dbReference type="EMBL" id="KZ857498">
    <property type="protein sequence ID" value="RDX41907.1"/>
    <property type="molecule type" value="Genomic_DNA"/>
</dbReference>
<feature type="compositionally biased region" description="Polar residues" evidence="1">
    <location>
        <begin position="13"/>
        <end position="24"/>
    </location>
</feature>